<dbReference type="AlphaFoldDB" id="A0A9W9ADM3"/>
<evidence type="ECO:0000313" key="2">
    <source>
        <dbReference type="EMBL" id="KAJ4480232.1"/>
    </source>
</evidence>
<keyword evidence="3" id="KW-1185">Reference proteome</keyword>
<name>A0A9W9ADM3_9AGAR</name>
<evidence type="ECO:0000313" key="3">
    <source>
        <dbReference type="Proteomes" id="UP001150266"/>
    </source>
</evidence>
<proteinExistence type="predicted"/>
<reference evidence="2" key="1">
    <citation type="submission" date="2022-08" db="EMBL/GenBank/DDBJ databases">
        <title>A Global Phylogenomic Analysis of the Shiitake Genus Lentinula.</title>
        <authorList>
            <consortium name="DOE Joint Genome Institute"/>
            <person name="Sierra-Patev S."/>
            <person name="Min B."/>
            <person name="Naranjo-Ortiz M."/>
            <person name="Looney B."/>
            <person name="Konkel Z."/>
            <person name="Slot J.C."/>
            <person name="Sakamoto Y."/>
            <person name="Steenwyk J.L."/>
            <person name="Rokas A."/>
            <person name="Carro J."/>
            <person name="Camarero S."/>
            <person name="Ferreira P."/>
            <person name="Molpeceres G."/>
            <person name="Ruiz-Duenas F.J."/>
            <person name="Serrano A."/>
            <person name="Henrissat B."/>
            <person name="Drula E."/>
            <person name="Hughes K.W."/>
            <person name="Mata J.L."/>
            <person name="Ishikawa N.K."/>
            <person name="Vargas-Isla R."/>
            <person name="Ushijima S."/>
            <person name="Smith C.A."/>
            <person name="Ahrendt S."/>
            <person name="Andreopoulos W."/>
            <person name="He G."/>
            <person name="Labutti K."/>
            <person name="Lipzen A."/>
            <person name="Ng V."/>
            <person name="Riley R."/>
            <person name="Sandor L."/>
            <person name="Barry K."/>
            <person name="Martinez A.T."/>
            <person name="Xiao Y."/>
            <person name="Gibbons J.G."/>
            <person name="Terashima K."/>
            <person name="Grigoriev I.V."/>
            <person name="Hibbett D.S."/>
        </authorList>
    </citation>
    <scope>NUCLEOTIDE SEQUENCE</scope>
    <source>
        <strain evidence="2">JLM2183</strain>
    </source>
</reference>
<comment type="caution">
    <text evidence="2">The sequence shown here is derived from an EMBL/GenBank/DDBJ whole genome shotgun (WGS) entry which is preliminary data.</text>
</comment>
<protein>
    <submittedName>
        <fullName evidence="2">Uncharacterized protein</fullName>
    </submittedName>
</protein>
<evidence type="ECO:0000256" key="1">
    <source>
        <dbReference type="SAM" id="MobiDB-lite"/>
    </source>
</evidence>
<organism evidence="2 3">
    <name type="scientific">Lentinula aciculospora</name>
    <dbReference type="NCBI Taxonomy" id="153920"/>
    <lineage>
        <taxon>Eukaryota</taxon>
        <taxon>Fungi</taxon>
        <taxon>Dikarya</taxon>
        <taxon>Basidiomycota</taxon>
        <taxon>Agaricomycotina</taxon>
        <taxon>Agaricomycetes</taxon>
        <taxon>Agaricomycetidae</taxon>
        <taxon>Agaricales</taxon>
        <taxon>Marasmiineae</taxon>
        <taxon>Omphalotaceae</taxon>
        <taxon>Lentinula</taxon>
    </lineage>
</organism>
<feature type="region of interest" description="Disordered" evidence="1">
    <location>
        <begin position="182"/>
        <end position="202"/>
    </location>
</feature>
<feature type="region of interest" description="Disordered" evidence="1">
    <location>
        <begin position="370"/>
        <end position="395"/>
    </location>
</feature>
<dbReference type="Proteomes" id="UP001150266">
    <property type="component" value="Unassembled WGS sequence"/>
</dbReference>
<gene>
    <name evidence="2" type="ORF">J3R30DRAFT_3403765</name>
</gene>
<accession>A0A9W9ADM3</accession>
<dbReference type="EMBL" id="JAOTPV010000007">
    <property type="protein sequence ID" value="KAJ4480232.1"/>
    <property type="molecule type" value="Genomic_DNA"/>
</dbReference>
<sequence length="395" mass="43848">MYMCHCGNSTEMMITLERCFKTFEDATFFRSFDVVNVPEIPDRDRIHVRDHPQTKSGHTRRFWCSQDVQHRYRTTLNTVQRASKTKYPCRSRLLVASRDAGIPGYRRVTMRIPHRMGSAKKEEGTWPVTDGDAPRRSFLSPSSPSSSPTETGRDNEVDLDGVPGVEIPHGNMIAEQNNKITNMDPFQSTTSASTSALNSSSNFASPSFSSSSSFGSSSTQTLPISALVSPHFIQPVFPNHPIHANSLVTIGQLQSRGLAPISDPGPIHLNQISRPNSVLLCVPVLSLPFSIPGSAYTSVSSVPSITTETFQQIMRSHIRNIRDFCDGLEYQVQFNDLRLQELEKEGKYFLEEGRLKLDWVHDGIGAQDGHLDASGVDPAPKANDASEEAKQIERE</sequence>
<feature type="compositionally biased region" description="Low complexity" evidence="1">
    <location>
        <begin position="188"/>
        <end position="202"/>
    </location>
</feature>
<feature type="region of interest" description="Disordered" evidence="1">
    <location>
        <begin position="113"/>
        <end position="169"/>
    </location>
</feature>
<dbReference type="OrthoDB" id="3205748at2759"/>